<evidence type="ECO:0000256" key="1">
    <source>
        <dbReference type="ARBA" id="ARBA00022659"/>
    </source>
</evidence>
<dbReference type="PROSITE" id="PS50923">
    <property type="entry name" value="SUSHI"/>
    <property type="match status" value="2"/>
</dbReference>
<sequence length="167" mass="18782">MRPPVSSRGLMLMLFLAAVVMETVEPRSSRRSRGRKAECPVMKRPRNGRVAYRSRNRVATFKCNKNFILIGTGLSVCLKNREWSLPAPVCGGKNCPRLRFSKGLEVVKEYKGAKLRFKCPNGLTRQGPESILCIGKQWDGRPPKCLGRFTLTNITVSLKQSDAKERS</sequence>
<dbReference type="EMBL" id="BMAT01005133">
    <property type="protein sequence ID" value="GFR88035.1"/>
    <property type="molecule type" value="Genomic_DNA"/>
</dbReference>
<keyword evidence="4 6" id="KW-1015">Disulfide bond</keyword>
<evidence type="ECO:0000256" key="4">
    <source>
        <dbReference type="ARBA" id="ARBA00023157"/>
    </source>
</evidence>
<keyword evidence="1 6" id="KW-0768">Sushi</keyword>
<dbReference type="Pfam" id="PF00084">
    <property type="entry name" value="Sushi"/>
    <property type="match status" value="2"/>
</dbReference>
<accession>A0AAV4GT94</accession>
<proteinExistence type="predicted"/>
<feature type="domain" description="Sushi" evidence="8">
    <location>
        <begin position="37"/>
        <end position="92"/>
    </location>
</feature>
<feature type="signal peptide" evidence="7">
    <location>
        <begin position="1"/>
        <end position="26"/>
    </location>
</feature>
<gene>
    <name evidence="9" type="ORF">ElyMa_002507500</name>
</gene>
<dbReference type="CDD" id="cd00033">
    <property type="entry name" value="CCP"/>
    <property type="match status" value="2"/>
</dbReference>
<dbReference type="PANTHER" id="PTHR46393:SF7">
    <property type="entry name" value="COMPLEMENT C2"/>
    <property type="match status" value="1"/>
</dbReference>
<organism evidence="9 10">
    <name type="scientific">Elysia marginata</name>
    <dbReference type="NCBI Taxonomy" id="1093978"/>
    <lineage>
        <taxon>Eukaryota</taxon>
        <taxon>Metazoa</taxon>
        <taxon>Spiralia</taxon>
        <taxon>Lophotrochozoa</taxon>
        <taxon>Mollusca</taxon>
        <taxon>Gastropoda</taxon>
        <taxon>Heterobranchia</taxon>
        <taxon>Euthyneura</taxon>
        <taxon>Panpulmonata</taxon>
        <taxon>Sacoglossa</taxon>
        <taxon>Placobranchoidea</taxon>
        <taxon>Plakobranchidae</taxon>
        <taxon>Elysia</taxon>
    </lineage>
</organism>
<evidence type="ECO:0000256" key="2">
    <source>
        <dbReference type="ARBA" id="ARBA00022729"/>
    </source>
</evidence>
<evidence type="ECO:0000259" key="8">
    <source>
        <dbReference type="PROSITE" id="PS50923"/>
    </source>
</evidence>
<evidence type="ECO:0000256" key="3">
    <source>
        <dbReference type="ARBA" id="ARBA00022737"/>
    </source>
</evidence>
<dbReference type="SUPFAM" id="SSF57535">
    <property type="entry name" value="Complement control module/SCR domain"/>
    <property type="match status" value="2"/>
</dbReference>
<evidence type="ECO:0000256" key="6">
    <source>
        <dbReference type="PROSITE-ProRule" id="PRU00302"/>
    </source>
</evidence>
<dbReference type="InterPro" id="IPR000436">
    <property type="entry name" value="Sushi_SCR_CCP_dom"/>
</dbReference>
<dbReference type="InterPro" id="IPR035976">
    <property type="entry name" value="Sushi/SCR/CCP_sf"/>
</dbReference>
<keyword evidence="2 7" id="KW-0732">Signal</keyword>
<dbReference type="SMART" id="SM00032">
    <property type="entry name" value="CCP"/>
    <property type="match status" value="2"/>
</dbReference>
<dbReference type="Proteomes" id="UP000762676">
    <property type="component" value="Unassembled WGS sequence"/>
</dbReference>
<name>A0AAV4GT94_9GAST</name>
<reference evidence="9 10" key="1">
    <citation type="journal article" date="2021" name="Elife">
        <title>Chloroplast acquisition without the gene transfer in kleptoplastic sea slugs, Plakobranchus ocellatus.</title>
        <authorList>
            <person name="Maeda T."/>
            <person name="Takahashi S."/>
            <person name="Yoshida T."/>
            <person name="Shimamura S."/>
            <person name="Takaki Y."/>
            <person name="Nagai Y."/>
            <person name="Toyoda A."/>
            <person name="Suzuki Y."/>
            <person name="Arimoto A."/>
            <person name="Ishii H."/>
            <person name="Satoh N."/>
            <person name="Nishiyama T."/>
            <person name="Hasebe M."/>
            <person name="Maruyama T."/>
            <person name="Minagawa J."/>
            <person name="Obokata J."/>
            <person name="Shigenobu S."/>
        </authorList>
    </citation>
    <scope>NUCLEOTIDE SEQUENCE [LARGE SCALE GENOMIC DNA]</scope>
</reference>
<dbReference type="AlphaFoldDB" id="A0AAV4GT94"/>
<dbReference type="Gene3D" id="2.10.70.10">
    <property type="entry name" value="Complement Module, domain 1"/>
    <property type="match status" value="2"/>
</dbReference>
<keyword evidence="3" id="KW-0677">Repeat</keyword>
<keyword evidence="5" id="KW-0325">Glycoprotein</keyword>
<feature type="disulfide bond" evidence="6">
    <location>
        <begin position="63"/>
        <end position="90"/>
    </location>
</feature>
<protein>
    <submittedName>
        <fullName evidence="9">CUB and sushi domain-containing protein 1</fullName>
    </submittedName>
</protein>
<keyword evidence="10" id="KW-1185">Reference proteome</keyword>
<comment type="caution">
    <text evidence="9">The sequence shown here is derived from an EMBL/GenBank/DDBJ whole genome shotgun (WGS) entry which is preliminary data.</text>
</comment>
<evidence type="ECO:0000313" key="9">
    <source>
        <dbReference type="EMBL" id="GFR88035.1"/>
    </source>
</evidence>
<feature type="domain" description="Sushi" evidence="8">
    <location>
        <begin position="93"/>
        <end position="147"/>
    </location>
</feature>
<dbReference type="PANTHER" id="PTHR46393">
    <property type="entry name" value="SUSHI DOMAIN-CONTAINING PROTEIN"/>
    <property type="match status" value="1"/>
</dbReference>
<evidence type="ECO:0000313" key="10">
    <source>
        <dbReference type="Proteomes" id="UP000762676"/>
    </source>
</evidence>
<evidence type="ECO:0000256" key="7">
    <source>
        <dbReference type="SAM" id="SignalP"/>
    </source>
</evidence>
<feature type="chain" id="PRO_5043663215" evidence="7">
    <location>
        <begin position="27"/>
        <end position="167"/>
    </location>
</feature>
<evidence type="ECO:0000256" key="5">
    <source>
        <dbReference type="ARBA" id="ARBA00023180"/>
    </source>
</evidence>
<comment type="caution">
    <text evidence="6">Lacks conserved residue(s) required for the propagation of feature annotation.</text>
</comment>